<keyword evidence="3" id="KW-1185">Reference proteome</keyword>
<name>A0ABZ0QP35_9FIRM</name>
<evidence type="ECO:0000313" key="3">
    <source>
        <dbReference type="Proteomes" id="UP001304683"/>
    </source>
</evidence>
<dbReference type="PROSITE" id="PS50933">
    <property type="entry name" value="CHRD"/>
    <property type="match status" value="1"/>
</dbReference>
<dbReference type="Proteomes" id="UP001304683">
    <property type="component" value="Chromosome"/>
</dbReference>
<protein>
    <submittedName>
        <fullName evidence="2">CHRD domain-containing protein</fullName>
    </submittedName>
</protein>
<sequence>MNGPIVMNLYGPTDPVDIGPETQIVNRAFTRADLVGPLAGRPLSDLLQNMLAGNAYVNVHTVQHFEGEIRGQIFLARHGR</sequence>
<dbReference type="EMBL" id="CP132508">
    <property type="protein sequence ID" value="WPD18773.1"/>
    <property type="molecule type" value="Genomic_DNA"/>
</dbReference>
<evidence type="ECO:0000313" key="2">
    <source>
        <dbReference type="EMBL" id="WPD18773.1"/>
    </source>
</evidence>
<dbReference type="Pfam" id="PF07452">
    <property type="entry name" value="CHRD"/>
    <property type="match status" value="1"/>
</dbReference>
<evidence type="ECO:0000259" key="1">
    <source>
        <dbReference type="PROSITE" id="PS50933"/>
    </source>
</evidence>
<gene>
    <name evidence="2" type="ORF">Q5761_10460</name>
</gene>
<proteinExistence type="predicted"/>
<feature type="domain" description="CHRD" evidence="1">
    <location>
        <begin position="1"/>
        <end position="78"/>
    </location>
</feature>
<dbReference type="InterPro" id="IPR010895">
    <property type="entry name" value="CHRD"/>
</dbReference>
<reference evidence="2 3" key="1">
    <citation type="submission" date="2023-08" db="EMBL/GenBank/DDBJ databases">
        <title>Genome sequence of Thermaerobacter compostii strain Ins1, a spore-forming filamentous bacterium isolated from a deep geothermal reservoir.</title>
        <authorList>
            <person name="Bregnard D."/>
            <person name="Gonzalez D."/>
            <person name="Junier P."/>
        </authorList>
    </citation>
    <scope>NUCLEOTIDE SEQUENCE [LARGE SCALE GENOMIC DNA]</scope>
    <source>
        <strain evidence="2 3">Ins1</strain>
    </source>
</reference>
<organism evidence="2 3">
    <name type="scientific">Thermaerobacter composti</name>
    <dbReference type="NCBI Taxonomy" id="554949"/>
    <lineage>
        <taxon>Bacteria</taxon>
        <taxon>Bacillati</taxon>
        <taxon>Bacillota</taxon>
        <taxon>Clostridia</taxon>
        <taxon>Eubacteriales</taxon>
        <taxon>Clostridiales Family XVII. Incertae Sedis</taxon>
        <taxon>Thermaerobacter</taxon>
    </lineage>
</organism>
<dbReference type="RefSeq" id="WP_167758823.1">
    <property type="nucleotide sequence ID" value="NZ_CP132508.1"/>
</dbReference>
<accession>A0ABZ0QP35</accession>